<protein>
    <submittedName>
        <fullName evidence="1">Uncharacterized protein</fullName>
    </submittedName>
</protein>
<keyword evidence="2" id="KW-1185">Reference proteome</keyword>
<name>A0A243RNS7_9ACTN</name>
<accession>A0A243RNS7</accession>
<sequence length="106" mass="12532">MNTRSRYASRRTYLVPADLSELAGPFTGVVRLPVRLDWSEQRVYDLSDDSHVGLMYERVIREASHLDDLRAYLNRETLIRLWPHLYLPAQARKTWETRFRDLARAA</sequence>
<dbReference type="Proteomes" id="UP000194761">
    <property type="component" value="Unassembled WGS sequence"/>
</dbReference>
<proteinExistence type="predicted"/>
<reference evidence="1 2" key="1">
    <citation type="submission" date="2017-05" db="EMBL/GenBank/DDBJ databases">
        <title>Biotechnological potential of actinobacteria isolated from South African environments.</title>
        <authorList>
            <person name="Le Roes-Hill M."/>
            <person name="Prins A."/>
            <person name="Durrell K.A."/>
        </authorList>
    </citation>
    <scope>NUCLEOTIDE SEQUENCE [LARGE SCALE GENOMIC DNA]</scope>
    <source>
        <strain evidence="1">M26</strain>
    </source>
</reference>
<evidence type="ECO:0000313" key="1">
    <source>
        <dbReference type="EMBL" id="OUC96586.1"/>
    </source>
</evidence>
<comment type="caution">
    <text evidence="1">The sequence shown here is derived from an EMBL/GenBank/DDBJ whole genome shotgun (WGS) entry which is preliminary data.</text>
</comment>
<evidence type="ECO:0000313" key="2">
    <source>
        <dbReference type="Proteomes" id="UP000194761"/>
    </source>
</evidence>
<dbReference type="AlphaFoldDB" id="A0A243RNS7"/>
<gene>
    <name evidence="1" type="ORF">CA984_14445</name>
</gene>
<dbReference type="EMBL" id="NGFP01000055">
    <property type="protein sequence ID" value="OUC96586.1"/>
    <property type="molecule type" value="Genomic_DNA"/>
</dbReference>
<dbReference type="RefSeq" id="WP_086572209.1">
    <property type="nucleotide sequence ID" value="NZ_NGFP01000055.1"/>
</dbReference>
<organism evidence="1 2">
    <name type="scientific">Streptosporangium minutum</name>
    <dbReference type="NCBI Taxonomy" id="569862"/>
    <lineage>
        <taxon>Bacteria</taxon>
        <taxon>Bacillati</taxon>
        <taxon>Actinomycetota</taxon>
        <taxon>Actinomycetes</taxon>
        <taxon>Streptosporangiales</taxon>
        <taxon>Streptosporangiaceae</taxon>
        <taxon>Streptosporangium</taxon>
    </lineage>
</organism>